<dbReference type="GO" id="GO:0004497">
    <property type="term" value="F:monooxygenase activity"/>
    <property type="evidence" value="ECO:0007669"/>
    <property type="project" value="InterPro"/>
</dbReference>
<evidence type="ECO:0000256" key="7">
    <source>
        <dbReference type="PIRSR" id="PIRSR602403-1"/>
    </source>
</evidence>
<evidence type="ECO:0000313" key="9">
    <source>
        <dbReference type="Proteomes" id="UP000799324"/>
    </source>
</evidence>
<sequence length="387" mass="44627">MESNLQTRVLHNKLTPELPHHLDISRQELAFDWTEVDIQQIFRMLVARMTAKSFTGHPACRNEEWLKLSIIFSIDLFATSFTLRMFPPWMHPIVAPINPARWRLKRNIDKAKTILEPLMEQHKEVVRRRAAGEEVEEEDSLLNWMMDNGTAQETEVLDLVTRQCFLTIASIHTTSMALANLIFDLTANPQYFQPLREEIEEVETTMGKLGTVDAIGCKEYLPKLEKLDSAFVESQRFSPPILLSANRVALQPITLKDGTHIPMGTRLACANVDILNDTLENPVAYDALRWYRKRHETGQLNKYCAGQTEKHNLHFGYGNQACPGRHFAVGEIKLVMMRLLSEFEFKFPDGKGRPKNFYADEKIFPDPRAKLMMRKRRIPCDKCGRTD</sequence>
<dbReference type="PANTHER" id="PTHR46206">
    <property type="entry name" value="CYTOCHROME P450"/>
    <property type="match status" value="1"/>
</dbReference>
<dbReference type="PRINTS" id="PR00465">
    <property type="entry name" value="EP450IV"/>
</dbReference>
<dbReference type="EMBL" id="MU004422">
    <property type="protein sequence ID" value="KAF2651581.1"/>
    <property type="molecule type" value="Genomic_DNA"/>
</dbReference>
<keyword evidence="9" id="KW-1185">Reference proteome</keyword>
<keyword evidence="6 7" id="KW-0408">Iron</keyword>
<feature type="binding site" description="axial binding residue" evidence="7">
    <location>
        <position position="322"/>
    </location>
    <ligand>
        <name>heme</name>
        <dbReference type="ChEBI" id="CHEBI:30413"/>
    </ligand>
    <ligandPart>
        <name>Fe</name>
        <dbReference type="ChEBI" id="CHEBI:18248"/>
    </ligandPart>
</feature>
<dbReference type="PANTHER" id="PTHR46206:SF9">
    <property type="entry name" value="CYTOCHROME P450"/>
    <property type="match status" value="1"/>
</dbReference>
<keyword evidence="5" id="KW-0560">Oxidoreductase</keyword>
<evidence type="ECO:0000256" key="6">
    <source>
        <dbReference type="ARBA" id="ARBA00023004"/>
    </source>
</evidence>
<gene>
    <name evidence="8" type="ORF">K491DRAFT_729001</name>
</gene>
<dbReference type="InterPro" id="IPR001128">
    <property type="entry name" value="Cyt_P450"/>
</dbReference>
<evidence type="ECO:0000256" key="5">
    <source>
        <dbReference type="ARBA" id="ARBA00023002"/>
    </source>
</evidence>
<dbReference type="CDD" id="cd11041">
    <property type="entry name" value="CYP503A1-like"/>
    <property type="match status" value="1"/>
</dbReference>
<dbReference type="AlphaFoldDB" id="A0A6A6SX75"/>
<dbReference type="GO" id="GO:0016705">
    <property type="term" value="F:oxidoreductase activity, acting on paired donors, with incorporation or reduction of molecular oxygen"/>
    <property type="evidence" value="ECO:0007669"/>
    <property type="project" value="InterPro"/>
</dbReference>
<dbReference type="OrthoDB" id="1844152at2759"/>
<dbReference type="Pfam" id="PF00067">
    <property type="entry name" value="p450"/>
    <property type="match status" value="1"/>
</dbReference>
<dbReference type="InterPro" id="IPR036396">
    <property type="entry name" value="Cyt_P450_sf"/>
</dbReference>
<dbReference type="Proteomes" id="UP000799324">
    <property type="component" value="Unassembled WGS sequence"/>
</dbReference>
<dbReference type="Gene3D" id="1.10.630.10">
    <property type="entry name" value="Cytochrome P450"/>
    <property type="match status" value="1"/>
</dbReference>
<evidence type="ECO:0000256" key="1">
    <source>
        <dbReference type="ARBA" id="ARBA00001971"/>
    </source>
</evidence>
<accession>A0A6A6SX75</accession>
<reference evidence="8" key="1">
    <citation type="journal article" date="2020" name="Stud. Mycol.">
        <title>101 Dothideomycetes genomes: a test case for predicting lifestyles and emergence of pathogens.</title>
        <authorList>
            <person name="Haridas S."/>
            <person name="Albert R."/>
            <person name="Binder M."/>
            <person name="Bloem J."/>
            <person name="Labutti K."/>
            <person name="Salamov A."/>
            <person name="Andreopoulos B."/>
            <person name="Baker S."/>
            <person name="Barry K."/>
            <person name="Bills G."/>
            <person name="Bluhm B."/>
            <person name="Cannon C."/>
            <person name="Castanera R."/>
            <person name="Culley D."/>
            <person name="Daum C."/>
            <person name="Ezra D."/>
            <person name="Gonzalez J."/>
            <person name="Henrissat B."/>
            <person name="Kuo A."/>
            <person name="Liang C."/>
            <person name="Lipzen A."/>
            <person name="Lutzoni F."/>
            <person name="Magnuson J."/>
            <person name="Mondo S."/>
            <person name="Nolan M."/>
            <person name="Ohm R."/>
            <person name="Pangilinan J."/>
            <person name="Park H.-J."/>
            <person name="Ramirez L."/>
            <person name="Alfaro M."/>
            <person name="Sun H."/>
            <person name="Tritt A."/>
            <person name="Yoshinaga Y."/>
            <person name="Zwiers L.-H."/>
            <person name="Turgeon B."/>
            <person name="Goodwin S."/>
            <person name="Spatafora J."/>
            <person name="Crous P."/>
            <person name="Grigoriev I."/>
        </authorList>
    </citation>
    <scope>NUCLEOTIDE SEQUENCE</scope>
    <source>
        <strain evidence="8">CBS 122681</strain>
    </source>
</reference>
<evidence type="ECO:0000313" key="8">
    <source>
        <dbReference type="EMBL" id="KAF2651581.1"/>
    </source>
</evidence>
<name>A0A6A6SX75_9PLEO</name>
<proteinExistence type="inferred from homology"/>
<keyword evidence="4 7" id="KW-0479">Metal-binding</keyword>
<dbReference type="GO" id="GO:0020037">
    <property type="term" value="F:heme binding"/>
    <property type="evidence" value="ECO:0007669"/>
    <property type="project" value="InterPro"/>
</dbReference>
<organism evidence="8 9">
    <name type="scientific">Lophiostoma macrostomum CBS 122681</name>
    <dbReference type="NCBI Taxonomy" id="1314788"/>
    <lineage>
        <taxon>Eukaryota</taxon>
        <taxon>Fungi</taxon>
        <taxon>Dikarya</taxon>
        <taxon>Ascomycota</taxon>
        <taxon>Pezizomycotina</taxon>
        <taxon>Dothideomycetes</taxon>
        <taxon>Pleosporomycetidae</taxon>
        <taxon>Pleosporales</taxon>
        <taxon>Lophiostomataceae</taxon>
        <taxon>Lophiostoma</taxon>
    </lineage>
</organism>
<protein>
    <submittedName>
        <fullName evidence="8">Cytochrome P450</fullName>
    </submittedName>
</protein>
<comment type="similarity">
    <text evidence="3">Belongs to the cytochrome P450 family.</text>
</comment>
<dbReference type="SUPFAM" id="SSF48264">
    <property type="entry name" value="Cytochrome P450"/>
    <property type="match status" value="1"/>
</dbReference>
<keyword evidence="7" id="KW-0349">Heme</keyword>
<evidence type="ECO:0000256" key="4">
    <source>
        <dbReference type="ARBA" id="ARBA00022723"/>
    </source>
</evidence>
<evidence type="ECO:0000256" key="2">
    <source>
        <dbReference type="ARBA" id="ARBA00004685"/>
    </source>
</evidence>
<dbReference type="InterPro" id="IPR002403">
    <property type="entry name" value="Cyt_P450_E_grp-IV"/>
</dbReference>
<dbReference type="GO" id="GO:0005506">
    <property type="term" value="F:iron ion binding"/>
    <property type="evidence" value="ECO:0007669"/>
    <property type="project" value="InterPro"/>
</dbReference>
<evidence type="ECO:0000256" key="3">
    <source>
        <dbReference type="ARBA" id="ARBA00010617"/>
    </source>
</evidence>
<comment type="pathway">
    <text evidence="2">Mycotoxin biosynthesis.</text>
</comment>
<comment type="cofactor">
    <cofactor evidence="1 7">
        <name>heme</name>
        <dbReference type="ChEBI" id="CHEBI:30413"/>
    </cofactor>
</comment>